<evidence type="ECO:0000313" key="2">
    <source>
        <dbReference type="Proteomes" id="UP000053259"/>
    </source>
</evidence>
<reference evidence="1 2" key="1">
    <citation type="submission" date="2015-01" db="EMBL/GenBank/DDBJ databases">
        <title>The Genome Sequence of Ochroconis gallopava CBS43764.</title>
        <authorList>
            <consortium name="The Broad Institute Genomics Platform"/>
            <person name="Cuomo C."/>
            <person name="de Hoog S."/>
            <person name="Gorbushina A."/>
            <person name="Stielow B."/>
            <person name="Teixiera M."/>
            <person name="Abouelleil A."/>
            <person name="Chapman S.B."/>
            <person name="Priest M."/>
            <person name="Young S.K."/>
            <person name="Wortman J."/>
            <person name="Nusbaum C."/>
            <person name="Birren B."/>
        </authorList>
    </citation>
    <scope>NUCLEOTIDE SEQUENCE [LARGE SCALE GENOMIC DNA]</scope>
    <source>
        <strain evidence="1 2">CBS 43764</strain>
    </source>
</reference>
<dbReference type="EMBL" id="KN847530">
    <property type="protein sequence ID" value="KIW09023.1"/>
    <property type="molecule type" value="Genomic_DNA"/>
</dbReference>
<proteinExistence type="predicted"/>
<dbReference type="STRING" id="253628.A0A0D2AQT6"/>
<protein>
    <submittedName>
        <fullName evidence="1">Uncharacterized protein</fullName>
    </submittedName>
</protein>
<dbReference type="Proteomes" id="UP000053259">
    <property type="component" value="Unassembled WGS sequence"/>
</dbReference>
<keyword evidence="2" id="KW-1185">Reference proteome</keyword>
<gene>
    <name evidence="1" type="ORF">PV09_00917</name>
</gene>
<dbReference type="GeneID" id="27308890"/>
<dbReference type="HOGENOM" id="CLU_1185813_0_0_1"/>
<dbReference type="VEuPathDB" id="FungiDB:PV09_00917"/>
<dbReference type="OrthoDB" id="539213at2759"/>
<dbReference type="RefSeq" id="XP_016218892.1">
    <property type="nucleotide sequence ID" value="XM_016353739.1"/>
</dbReference>
<name>A0A0D2AQT6_9PEZI</name>
<organism evidence="1 2">
    <name type="scientific">Verruconis gallopava</name>
    <dbReference type="NCBI Taxonomy" id="253628"/>
    <lineage>
        <taxon>Eukaryota</taxon>
        <taxon>Fungi</taxon>
        <taxon>Dikarya</taxon>
        <taxon>Ascomycota</taxon>
        <taxon>Pezizomycotina</taxon>
        <taxon>Dothideomycetes</taxon>
        <taxon>Pleosporomycetidae</taxon>
        <taxon>Venturiales</taxon>
        <taxon>Sympoventuriaceae</taxon>
        <taxon>Verruconis</taxon>
    </lineage>
</organism>
<accession>A0A0D2AQT6</accession>
<evidence type="ECO:0000313" key="1">
    <source>
        <dbReference type="EMBL" id="KIW09023.1"/>
    </source>
</evidence>
<sequence length="234" mass="26571">MLELLDSNIRYKLLIQRNSTAAGDGTPLHNWIKAQMSQIKDSTSLNKLSEVIELLLSYSKCDELEMLNEAGDTILHTSFFIERMLQGRTPLELAHDMYILFKISALVNISSNLTNHHGFGHINEEVRNISNNHPSTFVKNDDNDDLSPEEKIWILCKETAASSQSKRRMVSLNEANVVAARLSEMAQTSRQYRNTLKIGGETYHAADNAEKQEKQEVDIVVQWLSNAEPWLNVD</sequence>
<dbReference type="AlphaFoldDB" id="A0A0D2AQT6"/>
<dbReference type="InParanoid" id="A0A0D2AQT6"/>